<organism evidence="1 2">
    <name type="scientific">Sphingomonas hankookensis</name>
    <dbReference type="NCBI Taxonomy" id="563996"/>
    <lineage>
        <taxon>Bacteria</taxon>
        <taxon>Pseudomonadati</taxon>
        <taxon>Pseudomonadota</taxon>
        <taxon>Alphaproteobacteria</taxon>
        <taxon>Sphingomonadales</taxon>
        <taxon>Sphingomonadaceae</taxon>
        <taxon>Sphingomonas</taxon>
    </lineage>
</organism>
<comment type="caution">
    <text evidence="1">The sequence shown here is derived from an EMBL/GenBank/DDBJ whole genome shotgun (WGS) entry which is preliminary data.</text>
</comment>
<dbReference type="Proteomes" id="UP000076609">
    <property type="component" value="Unassembled WGS sequence"/>
</dbReference>
<accession>A0ABR5YDQ1</accession>
<name>A0ABR5YDQ1_9SPHN</name>
<gene>
    <name evidence="1" type="ORF">AVT10_12070</name>
</gene>
<proteinExistence type="predicted"/>
<dbReference type="EMBL" id="LQQO01000008">
    <property type="protein sequence ID" value="KZE16230.1"/>
    <property type="molecule type" value="Genomic_DNA"/>
</dbReference>
<evidence type="ECO:0000313" key="2">
    <source>
        <dbReference type="Proteomes" id="UP000076609"/>
    </source>
</evidence>
<reference evidence="2" key="1">
    <citation type="submission" date="2016-01" db="EMBL/GenBank/DDBJ databases">
        <title>Draft genome of Chromobacterium sp. F49.</title>
        <authorList>
            <person name="Hong K.W."/>
        </authorList>
    </citation>
    <scope>NUCLEOTIDE SEQUENCE [LARGE SCALE GENOMIC DNA]</scope>
    <source>
        <strain evidence="2">CN3</strain>
    </source>
</reference>
<dbReference type="RefSeq" id="WP_066689397.1">
    <property type="nucleotide sequence ID" value="NZ_LQQO01000008.1"/>
</dbReference>
<protein>
    <submittedName>
        <fullName evidence="1">Uncharacterized protein</fullName>
    </submittedName>
</protein>
<evidence type="ECO:0000313" key="1">
    <source>
        <dbReference type="EMBL" id="KZE16230.1"/>
    </source>
</evidence>
<sequence length="201" mass="21420">MTALHPALDAALAGDRALIFAALRVDFDGDPALLLDGSGTATFMVDGAPAIFIGAHPVWGTWDGIDDYSDGAGDEAPSFSFSLLPPADADPEMVATDDMQGVRVRFWIGAIDTDSGIVIGEPLLLFDGEIDVPTLVIPQASLRVDFDCVGGMERFFENEEGVRLAPAFHKRVWPGELGLDFITGVPDPVYWGQSTPSGVRI</sequence>
<keyword evidence="2" id="KW-1185">Reference proteome</keyword>